<gene>
    <name evidence="3" type="ORF">SANT12839_082950</name>
    <name evidence="2" type="ORF">SSPO_018210</name>
</gene>
<name>A0A4D4KNF5_9ACTN</name>
<organism evidence="3 4">
    <name type="scientific">Streptomyces antimycoticus</name>
    <dbReference type="NCBI Taxonomy" id="68175"/>
    <lineage>
        <taxon>Bacteria</taxon>
        <taxon>Bacillati</taxon>
        <taxon>Actinomycetota</taxon>
        <taxon>Actinomycetes</taxon>
        <taxon>Kitasatosporales</taxon>
        <taxon>Streptomycetaceae</taxon>
        <taxon>Streptomyces</taxon>
        <taxon>Streptomyces violaceusniger group</taxon>
    </lineage>
</organism>
<dbReference type="Proteomes" id="UP000299290">
    <property type="component" value="Unassembled WGS sequence"/>
</dbReference>
<evidence type="ECO:0000313" key="5">
    <source>
        <dbReference type="Proteomes" id="UP000463951"/>
    </source>
</evidence>
<dbReference type="Proteomes" id="UP000463951">
    <property type="component" value="Chromosome"/>
</dbReference>
<dbReference type="EMBL" id="AP019620">
    <property type="protein sequence ID" value="BBJ39103.1"/>
    <property type="molecule type" value="Genomic_DNA"/>
</dbReference>
<evidence type="ECO:0000256" key="1">
    <source>
        <dbReference type="SAM" id="MobiDB-lite"/>
    </source>
</evidence>
<sequence length="235" mass="25210">MVNVGLAAALKESGCSYASLALRVNELGRRQGRESNYDKASVTRWLQGGQPRGTTPELIAAVLSHRLGRPVAPAELGFISDRQRPVVARALAYREDVAETLHTLAELGSTDISRRSLLGAVPFVAGALVTPQREWLLWLVENQDTARLAPAAEGGRVEQVHAAINMFDEMDNRFGGGQVRASIVLYLSTEVVPMLQQRGAPPRSGASCSPPPPSWPPWPAGAAMTTPNTAWPSAI</sequence>
<keyword evidence="4" id="KW-1185">Reference proteome</keyword>
<dbReference type="AlphaFoldDB" id="A0A4D4KNF5"/>
<dbReference type="EMBL" id="BJHV01000001">
    <property type="protein sequence ID" value="GDY47413.1"/>
    <property type="molecule type" value="Genomic_DNA"/>
</dbReference>
<accession>A0A4D4KNF5</accession>
<protein>
    <recommendedName>
        <fullName evidence="6">Transcriptional regulator</fullName>
    </recommendedName>
</protein>
<proteinExistence type="predicted"/>
<evidence type="ECO:0000313" key="3">
    <source>
        <dbReference type="EMBL" id="GDY47413.1"/>
    </source>
</evidence>
<feature type="region of interest" description="Disordered" evidence="1">
    <location>
        <begin position="197"/>
        <end position="224"/>
    </location>
</feature>
<evidence type="ECO:0000313" key="2">
    <source>
        <dbReference type="EMBL" id="BBJ39103.1"/>
    </source>
</evidence>
<evidence type="ECO:0008006" key="6">
    <source>
        <dbReference type="Google" id="ProtNLM"/>
    </source>
</evidence>
<feature type="compositionally biased region" description="Pro residues" evidence="1">
    <location>
        <begin position="209"/>
        <end position="219"/>
    </location>
</feature>
<feature type="compositionally biased region" description="Low complexity" evidence="1">
    <location>
        <begin position="199"/>
        <end position="208"/>
    </location>
</feature>
<reference evidence="4 5" key="1">
    <citation type="journal article" date="2020" name="Int. J. Syst. Evol. Microbiol.">
        <title>Reclassification of Streptomyces castelarensis and Streptomyces sporoclivatus as later heterotypic synonyms of Streptomyces antimycoticus.</title>
        <authorList>
            <person name="Komaki H."/>
            <person name="Tamura T."/>
        </authorList>
    </citation>
    <scope>NUCLEOTIDE SEQUENCE [LARGE SCALE GENOMIC DNA]</scope>
    <source>
        <strain evidence="2 5">NBRC 100767</strain>
        <strain evidence="3 4">NBRC 12839</strain>
    </source>
</reference>
<evidence type="ECO:0000313" key="4">
    <source>
        <dbReference type="Proteomes" id="UP000299290"/>
    </source>
</evidence>